<dbReference type="SUPFAM" id="SSF51445">
    <property type="entry name" value="(Trans)glycosidases"/>
    <property type="match status" value="1"/>
</dbReference>
<dbReference type="PANTHER" id="PTHR22762">
    <property type="entry name" value="ALPHA-GLUCOSIDASE"/>
    <property type="match status" value="1"/>
</dbReference>
<dbReference type="SUPFAM" id="SSF51011">
    <property type="entry name" value="Glycosyl hydrolase domain"/>
    <property type="match status" value="1"/>
</dbReference>
<feature type="domain" description="Glycosyl hydrolase family 31 C-terminal" evidence="14">
    <location>
        <begin position="736"/>
        <end position="827"/>
    </location>
</feature>
<comment type="pathway">
    <text evidence="2">Glycan metabolism; N-glycan metabolism.</text>
</comment>
<feature type="domain" description="Glycoside hydrolase family 31 N-terminal" evidence="13">
    <location>
        <begin position="97"/>
        <end position="331"/>
    </location>
</feature>
<dbReference type="AlphaFoldDB" id="A0A1E4U2A5"/>
<comment type="similarity">
    <text evidence="3 10">Belongs to the glycosyl hydrolase 31 family.</text>
</comment>
<feature type="domain" description="Glycoside hydrolase family 31 TIM barrel" evidence="12">
    <location>
        <begin position="397"/>
        <end position="728"/>
    </location>
</feature>
<dbReference type="GO" id="GO:0070880">
    <property type="term" value="P:fungal-type cell wall beta-glucan biosynthetic process"/>
    <property type="evidence" value="ECO:0007669"/>
    <property type="project" value="EnsemblFungi"/>
</dbReference>
<dbReference type="CDD" id="cd14752">
    <property type="entry name" value="GH31_N"/>
    <property type="match status" value="1"/>
</dbReference>
<comment type="subcellular location">
    <subcellularLocation>
        <location evidence="1">Endoplasmic reticulum</location>
    </subcellularLocation>
</comment>
<dbReference type="GO" id="GO:0106407">
    <property type="term" value="F:Glc2Man9GlcNAc2 oligosaccharide glucosidase activity"/>
    <property type="evidence" value="ECO:0007669"/>
    <property type="project" value="EnsemblFungi"/>
</dbReference>
<accession>A0A1E4U2A5</accession>
<evidence type="ECO:0000256" key="11">
    <source>
        <dbReference type="SAM" id="SignalP"/>
    </source>
</evidence>
<dbReference type="GO" id="GO:0017177">
    <property type="term" value="C:glucosidase II complex"/>
    <property type="evidence" value="ECO:0007669"/>
    <property type="project" value="EnsemblFungi"/>
</dbReference>
<dbReference type="InterPro" id="IPR013780">
    <property type="entry name" value="Glyco_hydro_b"/>
</dbReference>
<dbReference type="GO" id="GO:0033919">
    <property type="term" value="F:glucan 1,3-alpha-glucosidase activity"/>
    <property type="evidence" value="ECO:0007669"/>
    <property type="project" value="EnsemblFungi"/>
</dbReference>
<dbReference type="Gene3D" id="2.60.40.1180">
    <property type="entry name" value="Golgi alpha-mannosidase II"/>
    <property type="match status" value="2"/>
</dbReference>
<dbReference type="InterPro" id="IPR011013">
    <property type="entry name" value="Gal_mutarotase_sf_dom"/>
</dbReference>
<feature type="chain" id="PRO_5009163447" description="Glucosidase II subunit alpha" evidence="11">
    <location>
        <begin position="27"/>
        <end position="969"/>
    </location>
</feature>
<evidence type="ECO:0000256" key="3">
    <source>
        <dbReference type="ARBA" id="ARBA00007806"/>
    </source>
</evidence>
<dbReference type="Gene3D" id="3.20.20.80">
    <property type="entry name" value="Glycosidases"/>
    <property type="match status" value="2"/>
</dbReference>
<keyword evidence="4 11" id="KW-0732">Signal</keyword>
<dbReference type="SUPFAM" id="SSF74650">
    <property type="entry name" value="Galactose mutarotase-like"/>
    <property type="match status" value="1"/>
</dbReference>
<evidence type="ECO:0000256" key="5">
    <source>
        <dbReference type="ARBA" id="ARBA00022801"/>
    </source>
</evidence>
<dbReference type="GO" id="GO:0030246">
    <property type="term" value="F:carbohydrate binding"/>
    <property type="evidence" value="ECO:0007669"/>
    <property type="project" value="InterPro"/>
</dbReference>
<keyword evidence="16" id="KW-1185">Reference proteome</keyword>
<dbReference type="PANTHER" id="PTHR22762:SF54">
    <property type="entry name" value="BCDNA.GH04962"/>
    <property type="match status" value="1"/>
</dbReference>
<sequence length="969" mass="112811">MRIYSLNQFLSIGLLLVLFLVIPTESVKSYLFKKCDESSFCHRNRFFANSIKSLGDSNYKPIYKIDPDSFDIDIIRSSFKGDIIKTLNDGQTEVVLPFEVNILKDNNIRLRIDELNRINGKIQVDNNRLTKRRFNEAYKYAFKDNGNVELLDKDVELKFEKFDDRLELTYGKNLENCLKIFYYPFKLVTYLDDKEVAVINDRNFLNVEHWRQRQENDTLNLSPEETDFNLFHDSFKDSKNDKLPFGPESIGLDVSLLQIDTVFGLAEHSSMNLQLKDTSETDPYRLFNVDIFEYETESQFPMYGSIPFIMGVREDYSVGVFWVNGADTWVDVNKIYDGDDVNEQRQQQQQQVLSSKKEKKTSTHWMSENGIIDLVIMVGKTPSEVNSKYGLVTGFTKLPALFSLGYHQCRWNYNDEEDVLNVHQNFDIYNISYDTIWLDVEYTDSKRYFTWKDQLFSDPIGMVNTLDETGRNLVVIIDPHIKADYFLSEEIEKRGIGIANSDNEKCYHGHCWPGESVWIDTFNPKAREYWITLFKNSTTGNNFIGSASNIHIWNDMSEPSIFNGPETSAPKDLVHYGGWEHRSIHNIYGLTFHEATYEALQLRFANENKRPFILTRSFYSGSQRTVAMWTGDNRSKWEFLKLSIPMNLNQGIVNFPFSGSDVGGFFGNPSKDLLTRWYQTGIFYPFFRAHAHIDSRRREPWLIGEPYTSIIRDLIDLRYKLLPVLYTAFYENSINGLPIMKPVFYEHPENPETYSIDDEFFLSDSGLLAKPIVEENCVQTDIYFPDDEIYYNFFDYSDHIQDGPKRYTIDKVSLETLPLFIKGGNILTTKERHRRSTRLMKYDPYTLTVALDKENNFAKGKLYIDDGETFNHESSNDYLIAQFEYSNNQLKSSIFTKDNSNQPLVQSLNTIKIEKIKIIGSKLKYKSKKAKVSQDGKEWEVDLIDNSDHYVVRNPGVVVGKQWIITPVV</sequence>
<dbReference type="InterPro" id="IPR025887">
    <property type="entry name" value="Glyco_hydro_31_N_dom"/>
</dbReference>
<evidence type="ECO:0000256" key="2">
    <source>
        <dbReference type="ARBA" id="ARBA00004833"/>
    </source>
</evidence>
<dbReference type="InterPro" id="IPR000322">
    <property type="entry name" value="Glyco_hydro_31_TIM"/>
</dbReference>
<dbReference type="Pfam" id="PF21365">
    <property type="entry name" value="Glyco_hydro_31_3rd"/>
    <property type="match status" value="1"/>
</dbReference>
<evidence type="ECO:0000313" key="16">
    <source>
        <dbReference type="Proteomes" id="UP000094236"/>
    </source>
</evidence>
<dbReference type="STRING" id="669874.A0A1E4U2A5"/>
<dbReference type="Pfam" id="PF01055">
    <property type="entry name" value="Glyco_hydro_31_2nd"/>
    <property type="match status" value="1"/>
</dbReference>
<dbReference type="InterPro" id="IPR017853">
    <property type="entry name" value="GH"/>
</dbReference>
<dbReference type="CDD" id="cd06603">
    <property type="entry name" value="GH31_GANC_GANAB_alpha"/>
    <property type="match status" value="1"/>
</dbReference>
<evidence type="ECO:0000259" key="14">
    <source>
        <dbReference type="Pfam" id="PF21365"/>
    </source>
</evidence>
<evidence type="ECO:0000256" key="9">
    <source>
        <dbReference type="ARBA" id="ARBA00042895"/>
    </source>
</evidence>
<dbReference type="OrthoDB" id="1334205at2759"/>
<dbReference type="Pfam" id="PF13802">
    <property type="entry name" value="Gal_mutarotas_2"/>
    <property type="match status" value="1"/>
</dbReference>
<evidence type="ECO:0000259" key="13">
    <source>
        <dbReference type="Pfam" id="PF13802"/>
    </source>
</evidence>
<keyword evidence="7" id="KW-0325">Glycoprotein</keyword>
<evidence type="ECO:0000259" key="12">
    <source>
        <dbReference type="Pfam" id="PF01055"/>
    </source>
</evidence>
<organism evidence="15 16">
    <name type="scientific">Pachysolen tannophilus NRRL Y-2460</name>
    <dbReference type="NCBI Taxonomy" id="669874"/>
    <lineage>
        <taxon>Eukaryota</taxon>
        <taxon>Fungi</taxon>
        <taxon>Dikarya</taxon>
        <taxon>Ascomycota</taxon>
        <taxon>Saccharomycotina</taxon>
        <taxon>Pichiomycetes</taxon>
        <taxon>Pachysolenaceae</taxon>
        <taxon>Pachysolen</taxon>
    </lineage>
</organism>
<dbReference type="GO" id="GO:0005788">
    <property type="term" value="C:endoplasmic reticulum lumen"/>
    <property type="evidence" value="ECO:0007669"/>
    <property type="project" value="EnsemblFungi"/>
</dbReference>
<dbReference type="InterPro" id="IPR048395">
    <property type="entry name" value="Glyco_hydro_31_C"/>
</dbReference>
<keyword evidence="5 10" id="KW-0378">Hydrolase</keyword>
<reference evidence="16" key="1">
    <citation type="submission" date="2016-05" db="EMBL/GenBank/DDBJ databases">
        <title>Comparative genomics of biotechnologically important yeasts.</title>
        <authorList>
            <consortium name="DOE Joint Genome Institute"/>
            <person name="Riley R."/>
            <person name="Haridas S."/>
            <person name="Wolfe K.H."/>
            <person name="Lopes M.R."/>
            <person name="Hittinger C.T."/>
            <person name="Goker M."/>
            <person name="Salamov A."/>
            <person name="Wisecaver J."/>
            <person name="Long T.M."/>
            <person name="Aerts A.L."/>
            <person name="Barry K."/>
            <person name="Choi C."/>
            <person name="Clum A."/>
            <person name="Coughlan A.Y."/>
            <person name="Deshpande S."/>
            <person name="Douglass A.P."/>
            <person name="Hanson S.J."/>
            <person name="Klenk H.-P."/>
            <person name="Labutti K."/>
            <person name="Lapidus A."/>
            <person name="Lindquist E."/>
            <person name="Lipzen A."/>
            <person name="Meier-Kolthoff J.P."/>
            <person name="Ohm R.A."/>
            <person name="Otillar R.P."/>
            <person name="Pangilinan J."/>
            <person name="Peng Y."/>
            <person name="Rokas A."/>
            <person name="Rosa C.A."/>
            <person name="Scheuner C."/>
            <person name="Sibirny A.A."/>
            <person name="Slot J.C."/>
            <person name="Stielow J.B."/>
            <person name="Sun H."/>
            <person name="Kurtzman C.P."/>
            <person name="Blackwell M."/>
            <person name="Grigoriev I.V."/>
            <person name="Jeffries T.W."/>
        </authorList>
    </citation>
    <scope>NUCLEOTIDE SEQUENCE [LARGE SCALE GENOMIC DNA]</scope>
    <source>
        <strain evidence="16">NRRL Y-2460</strain>
    </source>
</reference>
<dbReference type="Gene3D" id="2.60.40.1760">
    <property type="entry name" value="glycosyl hydrolase (family 31)"/>
    <property type="match status" value="1"/>
</dbReference>
<dbReference type="EMBL" id="KV454011">
    <property type="protein sequence ID" value="ODV98038.1"/>
    <property type="molecule type" value="Genomic_DNA"/>
</dbReference>
<dbReference type="Proteomes" id="UP000094236">
    <property type="component" value="Unassembled WGS sequence"/>
</dbReference>
<evidence type="ECO:0000256" key="8">
    <source>
        <dbReference type="ARBA" id="ARBA00023295"/>
    </source>
</evidence>
<protein>
    <recommendedName>
        <fullName evidence="9">Glucosidase II subunit alpha</fullName>
    </recommendedName>
</protein>
<feature type="signal peptide" evidence="11">
    <location>
        <begin position="1"/>
        <end position="26"/>
    </location>
</feature>
<evidence type="ECO:0000256" key="7">
    <source>
        <dbReference type="ARBA" id="ARBA00023180"/>
    </source>
</evidence>
<evidence type="ECO:0000313" key="15">
    <source>
        <dbReference type="EMBL" id="ODV98038.1"/>
    </source>
</evidence>
<keyword evidence="8 10" id="KW-0326">Glycosidase</keyword>
<evidence type="ECO:0000256" key="6">
    <source>
        <dbReference type="ARBA" id="ARBA00022824"/>
    </source>
</evidence>
<evidence type="ECO:0000256" key="1">
    <source>
        <dbReference type="ARBA" id="ARBA00004240"/>
    </source>
</evidence>
<gene>
    <name evidence="15" type="ORF">PACTADRAFT_47860</name>
</gene>
<dbReference type="GO" id="GO:0006491">
    <property type="term" value="P:N-glycan processing"/>
    <property type="evidence" value="ECO:0007669"/>
    <property type="project" value="EnsemblFungi"/>
</dbReference>
<evidence type="ECO:0000256" key="4">
    <source>
        <dbReference type="ARBA" id="ARBA00022729"/>
    </source>
</evidence>
<name>A0A1E4U2A5_PACTA</name>
<keyword evidence="6" id="KW-0256">Endoplasmic reticulum</keyword>
<evidence type="ECO:0000256" key="10">
    <source>
        <dbReference type="RuleBase" id="RU361185"/>
    </source>
</evidence>
<proteinExistence type="inferred from homology"/>